<dbReference type="Proteomes" id="UP000053097">
    <property type="component" value="Unassembled WGS sequence"/>
</dbReference>
<evidence type="ECO:0000313" key="1">
    <source>
        <dbReference type="EMBL" id="EZA62934.1"/>
    </source>
</evidence>
<keyword evidence="2" id="KW-1185">Reference proteome</keyword>
<name>A0A026X611_OOCBI</name>
<protein>
    <submittedName>
        <fullName evidence="1">Uncharacterized protein</fullName>
    </submittedName>
</protein>
<dbReference type="AlphaFoldDB" id="A0A026X611"/>
<reference evidence="1 2" key="1">
    <citation type="journal article" date="2014" name="Curr. Biol.">
        <title>The genome of the clonal raider ant Cerapachys biroi.</title>
        <authorList>
            <person name="Oxley P.R."/>
            <person name="Ji L."/>
            <person name="Fetter-Pruneda I."/>
            <person name="McKenzie S.K."/>
            <person name="Li C."/>
            <person name="Hu H."/>
            <person name="Zhang G."/>
            <person name="Kronauer D.J."/>
        </authorList>
    </citation>
    <scope>NUCLEOTIDE SEQUENCE [LARGE SCALE GENOMIC DNA]</scope>
</reference>
<dbReference type="OrthoDB" id="7549271at2759"/>
<dbReference type="EMBL" id="KK107012">
    <property type="protein sequence ID" value="EZA62934.1"/>
    <property type="molecule type" value="Genomic_DNA"/>
</dbReference>
<sequence>MHILSCRYNLTRTGYKYLEIGIGIPPTADAVAVNIMLENTTDKEILLSTEMWRGLVDSRSIICDYLARVNSEHCPTPPMCLDDLTVRFATLNDQPTIRLDTPSGRLTLSTSTVRYLYGLRHCVKRITSTMASVVGRVESKLRASSTSLRVLRILPAFSGPYATARTSTKTIRSIVNCWLWSLEIFRLHAT</sequence>
<evidence type="ECO:0000313" key="2">
    <source>
        <dbReference type="Proteomes" id="UP000053097"/>
    </source>
</evidence>
<gene>
    <name evidence="1" type="ORF">X777_15526</name>
</gene>
<organism evidence="1 2">
    <name type="scientific">Ooceraea biroi</name>
    <name type="common">Clonal raider ant</name>
    <name type="synonym">Cerapachys biroi</name>
    <dbReference type="NCBI Taxonomy" id="2015173"/>
    <lineage>
        <taxon>Eukaryota</taxon>
        <taxon>Metazoa</taxon>
        <taxon>Ecdysozoa</taxon>
        <taxon>Arthropoda</taxon>
        <taxon>Hexapoda</taxon>
        <taxon>Insecta</taxon>
        <taxon>Pterygota</taxon>
        <taxon>Neoptera</taxon>
        <taxon>Endopterygota</taxon>
        <taxon>Hymenoptera</taxon>
        <taxon>Apocrita</taxon>
        <taxon>Aculeata</taxon>
        <taxon>Formicoidea</taxon>
        <taxon>Formicidae</taxon>
        <taxon>Dorylinae</taxon>
        <taxon>Ooceraea</taxon>
    </lineage>
</organism>
<accession>A0A026X611</accession>
<proteinExistence type="predicted"/>